<dbReference type="EMBL" id="JAXCGZ010000797">
    <property type="protein sequence ID" value="KAK7085569.1"/>
    <property type="molecule type" value="Genomic_DNA"/>
</dbReference>
<evidence type="ECO:0000313" key="2">
    <source>
        <dbReference type="EMBL" id="KAK7085569.1"/>
    </source>
</evidence>
<evidence type="ECO:0000256" key="1">
    <source>
        <dbReference type="SAM" id="MobiDB-lite"/>
    </source>
</evidence>
<proteinExistence type="predicted"/>
<feature type="region of interest" description="Disordered" evidence="1">
    <location>
        <begin position="1"/>
        <end position="23"/>
    </location>
</feature>
<evidence type="ECO:0000313" key="3">
    <source>
        <dbReference type="Proteomes" id="UP001381693"/>
    </source>
</evidence>
<reference evidence="2 3" key="1">
    <citation type="submission" date="2023-11" db="EMBL/GenBank/DDBJ databases">
        <title>Halocaridina rubra genome assembly.</title>
        <authorList>
            <person name="Smith C."/>
        </authorList>
    </citation>
    <scope>NUCLEOTIDE SEQUENCE [LARGE SCALE GENOMIC DNA]</scope>
    <source>
        <strain evidence="2">EP-1</strain>
        <tissue evidence="2">Whole</tissue>
    </source>
</reference>
<gene>
    <name evidence="2" type="ORF">SK128_028039</name>
</gene>
<dbReference type="AlphaFoldDB" id="A0AAN9AEG2"/>
<organism evidence="2 3">
    <name type="scientific">Halocaridina rubra</name>
    <name type="common">Hawaiian red shrimp</name>
    <dbReference type="NCBI Taxonomy" id="373956"/>
    <lineage>
        <taxon>Eukaryota</taxon>
        <taxon>Metazoa</taxon>
        <taxon>Ecdysozoa</taxon>
        <taxon>Arthropoda</taxon>
        <taxon>Crustacea</taxon>
        <taxon>Multicrustacea</taxon>
        <taxon>Malacostraca</taxon>
        <taxon>Eumalacostraca</taxon>
        <taxon>Eucarida</taxon>
        <taxon>Decapoda</taxon>
        <taxon>Pleocyemata</taxon>
        <taxon>Caridea</taxon>
        <taxon>Atyoidea</taxon>
        <taxon>Atyidae</taxon>
        <taxon>Halocaridina</taxon>
    </lineage>
</organism>
<accession>A0AAN9AEG2</accession>
<name>A0AAN9AEG2_HALRR</name>
<comment type="caution">
    <text evidence="2">The sequence shown here is derived from an EMBL/GenBank/DDBJ whole genome shotgun (WGS) entry which is preliminary data.</text>
</comment>
<sequence>MREEKITKKGRMGSVETKKEMQQRTIKNMGVNAITRGYTVRTDERRVRRREGR</sequence>
<keyword evidence="3" id="KW-1185">Reference proteome</keyword>
<feature type="non-terminal residue" evidence="2">
    <location>
        <position position="53"/>
    </location>
</feature>
<protein>
    <submittedName>
        <fullName evidence="2">Uncharacterized protein</fullName>
    </submittedName>
</protein>
<dbReference type="Proteomes" id="UP001381693">
    <property type="component" value="Unassembled WGS sequence"/>
</dbReference>